<dbReference type="InterPro" id="IPR003121">
    <property type="entry name" value="SWIB_MDM2_domain"/>
</dbReference>
<feature type="compositionally biased region" description="Basic residues" evidence="1">
    <location>
        <begin position="103"/>
        <end position="120"/>
    </location>
</feature>
<dbReference type="SUPFAM" id="SSF47592">
    <property type="entry name" value="SWIB/MDM2 domain"/>
    <property type="match status" value="1"/>
</dbReference>
<reference evidence="4" key="1">
    <citation type="journal article" date="2020" name="Nature">
        <title>Giant virus diversity and host interactions through global metagenomics.</title>
        <authorList>
            <person name="Schulz F."/>
            <person name="Roux S."/>
            <person name="Paez-Espino D."/>
            <person name="Jungbluth S."/>
            <person name="Walsh D.A."/>
            <person name="Denef V.J."/>
            <person name="McMahon K.D."/>
            <person name="Konstantinidis K.T."/>
            <person name="Eloe-Fadrosh E.A."/>
            <person name="Kyrpides N.C."/>
            <person name="Woyke T."/>
        </authorList>
    </citation>
    <scope>NUCLEOTIDE SEQUENCE</scope>
    <source>
        <strain evidence="4">GVMAG-S-ERX555967-130</strain>
    </source>
</reference>
<dbReference type="PROSITE" id="PS51925">
    <property type="entry name" value="SWIB_MDM2"/>
    <property type="match status" value="1"/>
</dbReference>
<dbReference type="InterPro" id="IPR000014">
    <property type="entry name" value="PAS"/>
</dbReference>
<evidence type="ECO:0000259" key="3">
    <source>
        <dbReference type="PROSITE" id="PS51925"/>
    </source>
</evidence>
<dbReference type="PANTHER" id="PTHR13844">
    <property type="entry name" value="SWI/SNF-RELATED MATRIX-ASSOCIATED ACTIN-DEPENDENT REGULATOR OF CHROMATIN SUBFAMILY D"/>
    <property type="match status" value="1"/>
</dbReference>
<dbReference type="SMART" id="SM00151">
    <property type="entry name" value="SWIB"/>
    <property type="match status" value="1"/>
</dbReference>
<feature type="domain" description="PAS" evidence="2">
    <location>
        <begin position="136"/>
        <end position="192"/>
    </location>
</feature>
<name>A0A6C0F6A9_9ZZZZ</name>
<sequence length="220" mass="24566">MPAKTAPKKVKKVTPPKKVVKDAPKKVASKKTTKTTKTPKTTEPAPVATPAVAATPVEPTPVEEVSLTPYAEEFSAVASELDTALTLVRNLKSRLQKLEKQVHREHKANLKKMRGRKRRAPNPNAEPSGFQKPGKVSPELSKFLGLKKDELISRTAVTQRINAYCKQHNLQNPEDKRKILPDAALRKLLKMGKSDELTFFNLQKYMKVHYPNKEGVYPVA</sequence>
<feature type="region of interest" description="Disordered" evidence="1">
    <location>
        <begin position="100"/>
        <end position="136"/>
    </location>
</feature>
<evidence type="ECO:0000313" key="4">
    <source>
        <dbReference type="EMBL" id="QHT36722.1"/>
    </source>
</evidence>
<dbReference type="InterPro" id="IPR019835">
    <property type="entry name" value="SWIB_domain"/>
</dbReference>
<protein>
    <submittedName>
        <fullName evidence="4">Uncharacterized protein</fullName>
    </submittedName>
</protein>
<feature type="region of interest" description="Disordered" evidence="1">
    <location>
        <begin position="1"/>
        <end position="60"/>
    </location>
</feature>
<dbReference type="PROSITE" id="PS50112">
    <property type="entry name" value="PAS"/>
    <property type="match status" value="1"/>
</dbReference>
<organism evidence="4">
    <name type="scientific">viral metagenome</name>
    <dbReference type="NCBI Taxonomy" id="1070528"/>
    <lineage>
        <taxon>unclassified sequences</taxon>
        <taxon>metagenomes</taxon>
        <taxon>organismal metagenomes</taxon>
    </lineage>
</organism>
<feature type="compositionally biased region" description="Low complexity" evidence="1">
    <location>
        <begin position="35"/>
        <end position="60"/>
    </location>
</feature>
<feature type="compositionally biased region" description="Basic residues" evidence="1">
    <location>
        <begin position="1"/>
        <end position="15"/>
    </location>
</feature>
<proteinExistence type="predicted"/>
<feature type="domain" description="DM2" evidence="3">
    <location>
        <begin position="129"/>
        <end position="212"/>
    </location>
</feature>
<dbReference type="AlphaFoldDB" id="A0A6C0F6A9"/>
<dbReference type="Pfam" id="PF02201">
    <property type="entry name" value="SWIB"/>
    <property type="match status" value="1"/>
</dbReference>
<accession>A0A6C0F6A9</accession>
<dbReference type="EMBL" id="MN738786">
    <property type="protein sequence ID" value="QHT36722.1"/>
    <property type="molecule type" value="Genomic_DNA"/>
</dbReference>
<evidence type="ECO:0000259" key="2">
    <source>
        <dbReference type="PROSITE" id="PS50112"/>
    </source>
</evidence>
<dbReference type="Gene3D" id="1.10.245.10">
    <property type="entry name" value="SWIB/MDM2 domain"/>
    <property type="match status" value="1"/>
</dbReference>
<evidence type="ECO:0000256" key="1">
    <source>
        <dbReference type="SAM" id="MobiDB-lite"/>
    </source>
</evidence>
<dbReference type="InterPro" id="IPR036885">
    <property type="entry name" value="SWIB_MDM2_dom_sf"/>
</dbReference>
<dbReference type="CDD" id="cd10567">
    <property type="entry name" value="SWIB-MDM2_like"/>
    <property type="match status" value="1"/>
</dbReference>